<organism evidence="2 3">
    <name type="scientific">Pseudoxanthomonas winnipegensis</name>
    <dbReference type="NCBI Taxonomy" id="2480810"/>
    <lineage>
        <taxon>Bacteria</taxon>
        <taxon>Pseudomonadati</taxon>
        <taxon>Pseudomonadota</taxon>
        <taxon>Gammaproteobacteria</taxon>
        <taxon>Lysobacterales</taxon>
        <taxon>Lysobacteraceae</taxon>
        <taxon>Pseudoxanthomonas</taxon>
    </lineage>
</organism>
<dbReference type="PROSITE" id="PS51402">
    <property type="entry name" value="CATALASE_3"/>
    <property type="match status" value="1"/>
</dbReference>
<reference evidence="2" key="1">
    <citation type="submission" date="2023-07" db="EMBL/GenBank/DDBJ databases">
        <title>Functional and genomic diversity of the sorghum phyllosphere microbiome.</title>
        <authorList>
            <person name="Shade A."/>
        </authorList>
    </citation>
    <scope>NUCLEOTIDE SEQUENCE</scope>
    <source>
        <strain evidence="2">SORGH_AS_0908</strain>
    </source>
</reference>
<dbReference type="EMBL" id="JAUTBB010000001">
    <property type="protein sequence ID" value="MDQ1120789.1"/>
    <property type="molecule type" value="Genomic_DNA"/>
</dbReference>
<dbReference type="CDD" id="cd08152">
    <property type="entry name" value="y4iL_like"/>
    <property type="match status" value="1"/>
</dbReference>
<name>A0AAW8GEK0_9GAMM</name>
<protein>
    <recommendedName>
        <fullName evidence="4">Catalase</fullName>
    </recommendedName>
</protein>
<dbReference type="PANTHER" id="PTHR36195:SF4">
    <property type="entry name" value="DOMAIN PROTEIN, PUTATIVE (AFU_ORTHOLOGUE AFUA_5G01990)-RELATED"/>
    <property type="match status" value="1"/>
</dbReference>
<dbReference type="InterPro" id="IPR020835">
    <property type="entry name" value="Catalase_sf"/>
</dbReference>
<gene>
    <name evidence="2" type="ORF">QE383_003097</name>
</gene>
<evidence type="ECO:0000313" key="3">
    <source>
        <dbReference type="Proteomes" id="UP001234354"/>
    </source>
</evidence>
<dbReference type="GO" id="GO:0006979">
    <property type="term" value="P:response to oxidative stress"/>
    <property type="evidence" value="ECO:0007669"/>
    <property type="project" value="InterPro"/>
</dbReference>
<evidence type="ECO:0008006" key="4">
    <source>
        <dbReference type="Google" id="ProtNLM"/>
    </source>
</evidence>
<dbReference type="GO" id="GO:0020037">
    <property type="term" value="F:heme binding"/>
    <property type="evidence" value="ECO:0007669"/>
    <property type="project" value="InterPro"/>
</dbReference>
<dbReference type="GO" id="GO:0004096">
    <property type="term" value="F:catalase activity"/>
    <property type="evidence" value="ECO:0007669"/>
    <property type="project" value="InterPro"/>
</dbReference>
<sequence length="368" mass="40521">MSDARRYAAYSPQMALAHPDEAALAEEMSEVLLRISQQTWEDSHHALRSVHAKSHGLLGATLEVLPDLPPELAQGLFAQPGRYEAVMRFSTTPGDLLPDRVSTPRGLALKFLDVPGERLEGSEAAHCQDLLMVNGPQFNAPNAKAFLRSLKLLAPTTDRAERTKQVLSALLRGTERALEAVGGQSAKLKAMGGEPPHHILGETFFTQLPLRYGTHVAKLQLVPVDPALLAHQDERIDLKQANALRDAVNAHFASQGGVWELRAQLSTDLERMPIDDATGVWDEDESPFRTVARLTASPQVGWSQDRARLVDDQMGFSPWHGVQDHRPLGDIMRIRKRAYQASQDFRARKSGCPLHDRPLSAGAQGESE</sequence>
<dbReference type="Proteomes" id="UP001234354">
    <property type="component" value="Unassembled WGS sequence"/>
</dbReference>
<dbReference type="RefSeq" id="WP_306994415.1">
    <property type="nucleotide sequence ID" value="NZ_JAUTBB010000001.1"/>
</dbReference>
<accession>A0AAW8GEK0</accession>
<evidence type="ECO:0000256" key="1">
    <source>
        <dbReference type="SAM" id="MobiDB-lite"/>
    </source>
</evidence>
<dbReference type="InterPro" id="IPR018028">
    <property type="entry name" value="Catalase"/>
</dbReference>
<dbReference type="PANTHER" id="PTHR36195">
    <property type="entry name" value="DOMAIN PROTEIN, PUTATIVE (AFU_ORTHOLOGUE AFUA_5G01990)-RELATED-RELATED"/>
    <property type="match status" value="1"/>
</dbReference>
<dbReference type="Gene3D" id="2.40.180.10">
    <property type="entry name" value="Catalase core domain"/>
    <property type="match status" value="1"/>
</dbReference>
<evidence type="ECO:0000313" key="2">
    <source>
        <dbReference type="EMBL" id="MDQ1120789.1"/>
    </source>
</evidence>
<dbReference type="AlphaFoldDB" id="A0AAW8GEK0"/>
<dbReference type="SUPFAM" id="SSF56634">
    <property type="entry name" value="Heme-dependent catalase-like"/>
    <property type="match status" value="1"/>
</dbReference>
<proteinExistence type="predicted"/>
<feature type="region of interest" description="Disordered" evidence="1">
    <location>
        <begin position="345"/>
        <end position="368"/>
    </location>
</feature>
<comment type="caution">
    <text evidence="2">The sequence shown here is derived from an EMBL/GenBank/DDBJ whole genome shotgun (WGS) entry which is preliminary data.</text>
</comment>